<reference evidence="3 4" key="1">
    <citation type="journal article" date="2017" name="BMC Genomics">
        <title>Genomic analysis of methanogenic archaea reveals a shift towards energy conservation.</title>
        <authorList>
            <person name="Gilmore S.P."/>
            <person name="Henske J.K."/>
            <person name="Sexton J.A."/>
            <person name="Solomon K.V."/>
            <person name="Seppala S."/>
            <person name="Yoo J.I."/>
            <person name="Huyett L.M."/>
            <person name="Pressman A."/>
            <person name="Cogan J.Z."/>
            <person name="Kivenson V."/>
            <person name="Peng X."/>
            <person name="Tan Y."/>
            <person name="Valentine D.L."/>
            <person name="O'Malley M.A."/>
        </authorList>
    </citation>
    <scope>NUCLEOTIDE SEQUENCE [LARGE SCALE GENOMIC DNA]</scope>
    <source>
        <strain evidence="3 4">1R-7</strain>
    </source>
</reference>
<dbReference type="Gene3D" id="3.30.470.20">
    <property type="entry name" value="ATP-grasp fold, B domain"/>
    <property type="match status" value="1"/>
</dbReference>
<proteinExistence type="predicted"/>
<evidence type="ECO:0000259" key="2">
    <source>
        <dbReference type="PROSITE" id="PS50975"/>
    </source>
</evidence>
<dbReference type="GO" id="GO:0005524">
    <property type="term" value="F:ATP binding"/>
    <property type="evidence" value="ECO:0007669"/>
    <property type="project" value="UniProtKB-UniRule"/>
</dbReference>
<dbReference type="PROSITE" id="PS50975">
    <property type="entry name" value="ATP_GRASP"/>
    <property type="match status" value="1"/>
</dbReference>
<evidence type="ECO:0000313" key="3">
    <source>
        <dbReference type="EMBL" id="PAV07859.1"/>
    </source>
</evidence>
<keyword evidence="4" id="KW-1185">Reference proteome</keyword>
<keyword evidence="1" id="KW-0067">ATP-binding</keyword>
<evidence type="ECO:0000313" key="4">
    <source>
        <dbReference type="Proteomes" id="UP000217528"/>
    </source>
</evidence>
<protein>
    <recommendedName>
        <fullName evidence="2">ATP-grasp domain-containing protein</fullName>
    </recommendedName>
</protein>
<dbReference type="InterPro" id="IPR011761">
    <property type="entry name" value="ATP-grasp"/>
</dbReference>
<comment type="caution">
    <text evidence="3">The sequence shown here is derived from an EMBL/GenBank/DDBJ whole genome shotgun (WGS) entry which is preliminary data.</text>
</comment>
<dbReference type="Pfam" id="PF02655">
    <property type="entry name" value="ATP-grasp_3"/>
    <property type="match status" value="1"/>
</dbReference>
<accession>A0A2A2HEK0</accession>
<dbReference type="RefSeq" id="WP_095608206.1">
    <property type="nucleotide sequence ID" value="NZ_LMVN01000006.1"/>
</dbReference>
<dbReference type="Proteomes" id="UP000217528">
    <property type="component" value="Unassembled WGS sequence"/>
</dbReference>
<name>A0A2A2HEK0_9EURY</name>
<dbReference type="OrthoDB" id="133985at2157"/>
<dbReference type="Gene3D" id="3.40.50.11770">
    <property type="match status" value="1"/>
</dbReference>
<dbReference type="GO" id="GO:0046872">
    <property type="term" value="F:metal ion binding"/>
    <property type="evidence" value="ECO:0007669"/>
    <property type="project" value="InterPro"/>
</dbReference>
<evidence type="ECO:0000256" key="1">
    <source>
        <dbReference type="PROSITE-ProRule" id="PRU00409"/>
    </source>
</evidence>
<gene>
    <name evidence="3" type="ORF">ASJ82_06625</name>
</gene>
<keyword evidence="1" id="KW-0547">Nucleotide-binding</keyword>
<dbReference type="InterPro" id="IPR024710">
    <property type="entry name" value="MfnD"/>
</dbReference>
<dbReference type="EMBL" id="LMVN01000006">
    <property type="protein sequence ID" value="PAV07859.1"/>
    <property type="molecule type" value="Genomic_DNA"/>
</dbReference>
<sequence>MHLLVFEYSSIYYDNTLLSEGFNMLKSILNDLAEDDNINVDYLLNSKLSIGINKFNCITVDNNLISWLKCNSYMYDYCIFIAPEDDYIQYNISKILEENDVKIIGSTSHASYICTSKIRTYENLKDIKKIPTYKIDLNSNDDLNYEKIGEFISKYHTCIIKPDNMTSSDYIYKIHSIDELIIKLEIYEKNNIKTILLQEYIDGKSCSVSIINTHTYFNVICINSQEIIDENNKILYHGCKTPIDHPLKNEIIKISKNITSQISGLYGFFGIDYIIKDNMVYLVEINSRFTTPFIVLSDIASENLTCSIIDGVLNDNLNQINLENNSGTFTKN</sequence>
<organism evidence="3 4">
    <name type="scientific">Methanosphaera cuniculi</name>
    <dbReference type="NCBI Taxonomy" id="1077256"/>
    <lineage>
        <taxon>Archaea</taxon>
        <taxon>Methanobacteriati</taxon>
        <taxon>Methanobacteriota</taxon>
        <taxon>Methanomada group</taxon>
        <taxon>Methanobacteria</taxon>
        <taxon>Methanobacteriales</taxon>
        <taxon>Methanobacteriaceae</taxon>
        <taxon>Methanosphaera</taxon>
    </lineage>
</organism>
<feature type="domain" description="ATP-grasp" evidence="2">
    <location>
        <begin position="122"/>
        <end position="313"/>
    </location>
</feature>
<dbReference type="PIRSF" id="PIRSF016766">
    <property type="entry name" value="UCP016766_ATPgrasp"/>
    <property type="match status" value="1"/>
</dbReference>
<dbReference type="AlphaFoldDB" id="A0A2A2HEK0"/>
<dbReference type="InterPro" id="IPR003806">
    <property type="entry name" value="ATP-grasp_PylC-type"/>
</dbReference>
<dbReference type="SUPFAM" id="SSF56059">
    <property type="entry name" value="Glutathione synthetase ATP-binding domain-like"/>
    <property type="match status" value="1"/>
</dbReference>